<evidence type="ECO:0000313" key="3">
    <source>
        <dbReference type="Proteomes" id="UP000663760"/>
    </source>
</evidence>
<feature type="region of interest" description="Disordered" evidence="1">
    <location>
        <begin position="1"/>
        <end position="35"/>
    </location>
</feature>
<keyword evidence="3" id="KW-1185">Reference proteome</keyword>
<feature type="region of interest" description="Disordered" evidence="1">
    <location>
        <begin position="53"/>
        <end position="83"/>
    </location>
</feature>
<dbReference type="AlphaFoldDB" id="A0A7I8L6G9"/>
<dbReference type="Proteomes" id="UP000663760">
    <property type="component" value="Chromosome 11"/>
</dbReference>
<protein>
    <submittedName>
        <fullName evidence="2">Uncharacterized protein</fullName>
    </submittedName>
</protein>
<evidence type="ECO:0000313" key="2">
    <source>
        <dbReference type="EMBL" id="CAA7405621.1"/>
    </source>
</evidence>
<sequence>MNRLVLNTGRWKERGQHDRVVRAEKGKRRRNRRNGCRRRQGWWQWRWMVMADGGRSGGAEDSGGSDSDGDSGGDNGQWTNGGYWRRTVAELGECMRGGGG</sequence>
<dbReference type="EMBL" id="LR746274">
    <property type="protein sequence ID" value="CAA7405621.1"/>
    <property type="molecule type" value="Genomic_DNA"/>
</dbReference>
<gene>
    <name evidence="2" type="ORF">SI8410_11016299</name>
</gene>
<feature type="compositionally biased region" description="Basic residues" evidence="1">
    <location>
        <begin position="25"/>
        <end position="35"/>
    </location>
</feature>
<evidence type="ECO:0000256" key="1">
    <source>
        <dbReference type="SAM" id="MobiDB-lite"/>
    </source>
</evidence>
<proteinExistence type="predicted"/>
<organism evidence="2 3">
    <name type="scientific">Spirodela intermedia</name>
    <name type="common">Intermediate duckweed</name>
    <dbReference type="NCBI Taxonomy" id="51605"/>
    <lineage>
        <taxon>Eukaryota</taxon>
        <taxon>Viridiplantae</taxon>
        <taxon>Streptophyta</taxon>
        <taxon>Embryophyta</taxon>
        <taxon>Tracheophyta</taxon>
        <taxon>Spermatophyta</taxon>
        <taxon>Magnoliopsida</taxon>
        <taxon>Liliopsida</taxon>
        <taxon>Araceae</taxon>
        <taxon>Lemnoideae</taxon>
        <taxon>Spirodela</taxon>
    </lineage>
</organism>
<accession>A0A7I8L6G9</accession>
<feature type="compositionally biased region" description="Basic and acidic residues" evidence="1">
    <location>
        <begin position="10"/>
        <end position="24"/>
    </location>
</feature>
<name>A0A7I8L6G9_SPIIN</name>
<reference evidence="2" key="1">
    <citation type="submission" date="2020-02" db="EMBL/GenBank/DDBJ databases">
        <authorList>
            <person name="Scholz U."/>
            <person name="Mascher M."/>
            <person name="Fiebig A."/>
        </authorList>
    </citation>
    <scope>NUCLEOTIDE SEQUENCE</scope>
</reference>